<name>A0A4R5TZK0_9MICC</name>
<keyword evidence="1" id="KW-0812">Transmembrane</keyword>
<gene>
    <name evidence="2" type="ORF">E2F48_05900</name>
</gene>
<keyword evidence="3" id="KW-1185">Reference proteome</keyword>
<keyword evidence="1" id="KW-1133">Transmembrane helix</keyword>
<evidence type="ECO:0008006" key="4">
    <source>
        <dbReference type="Google" id="ProtNLM"/>
    </source>
</evidence>
<feature type="transmembrane region" description="Helical" evidence="1">
    <location>
        <begin position="79"/>
        <end position="96"/>
    </location>
</feature>
<sequence>MVIKLSHIPPRVATGAFILNSGIGKVGIDQESAAYMQQMAAGVFPQAGQLDPEKFGKILSAVEISLGSLLLVPFVPSRLAGLALAGFSAGLLAMYLKTEGMTEKDGVRPTQAGTPVAKDVWMLGIALGLILDSPKKRK</sequence>
<dbReference type="OrthoDB" id="3267263at2"/>
<comment type="caution">
    <text evidence="2">The sequence shown here is derived from an EMBL/GenBank/DDBJ whole genome shotgun (WGS) entry which is preliminary data.</text>
</comment>
<organism evidence="2 3">
    <name type="scientific">Arthrobacter crusticola</name>
    <dbReference type="NCBI Taxonomy" id="2547960"/>
    <lineage>
        <taxon>Bacteria</taxon>
        <taxon>Bacillati</taxon>
        <taxon>Actinomycetota</taxon>
        <taxon>Actinomycetes</taxon>
        <taxon>Micrococcales</taxon>
        <taxon>Micrococcaceae</taxon>
        <taxon>Arthrobacter</taxon>
    </lineage>
</organism>
<dbReference type="EMBL" id="SMTK01000002">
    <property type="protein sequence ID" value="TDK26714.1"/>
    <property type="molecule type" value="Genomic_DNA"/>
</dbReference>
<dbReference type="Proteomes" id="UP000295411">
    <property type="component" value="Unassembled WGS sequence"/>
</dbReference>
<dbReference type="RefSeq" id="WP_133403073.1">
    <property type="nucleotide sequence ID" value="NZ_SMTK01000002.1"/>
</dbReference>
<dbReference type="AlphaFoldDB" id="A0A4R5TZK0"/>
<reference evidence="2 3" key="1">
    <citation type="submission" date="2019-03" db="EMBL/GenBank/DDBJ databases">
        <title>Arthrobacter sp. nov., an bacterium isolated from biocrust in Mu Us Desert.</title>
        <authorList>
            <person name="Lixiong L."/>
        </authorList>
    </citation>
    <scope>NUCLEOTIDE SEQUENCE [LARGE SCALE GENOMIC DNA]</scope>
    <source>
        <strain evidence="2 3">SLN-3</strain>
    </source>
</reference>
<evidence type="ECO:0000313" key="3">
    <source>
        <dbReference type="Proteomes" id="UP000295411"/>
    </source>
</evidence>
<accession>A0A4R5TZK0</accession>
<evidence type="ECO:0000256" key="1">
    <source>
        <dbReference type="SAM" id="Phobius"/>
    </source>
</evidence>
<keyword evidence="1" id="KW-0472">Membrane</keyword>
<protein>
    <recommendedName>
        <fullName evidence="4">DoxX family membrane protein</fullName>
    </recommendedName>
</protein>
<evidence type="ECO:0000313" key="2">
    <source>
        <dbReference type="EMBL" id="TDK26714.1"/>
    </source>
</evidence>
<proteinExistence type="predicted"/>